<feature type="domain" description="Glycosyltransferase 2-like" evidence="1">
    <location>
        <begin position="483"/>
        <end position="601"/>
    </location>
</feature>
<keyword evidence="3" id="KW-1185">Reference proteome</keyword>
<name>A0A5C8KHA5_9GAMM</name>
<dbReference type="Pfam" id="PF00535">
    <property type="entry name" value="Glycos_transf_2"/>
    <property type="match status" value="2"/>
</dbReference>
<dbReference type="CDD" id="cd04186">
    <property type="entry name" value="GT_2_like_c"/>
    <property type="match status" value="1"/>
</dbReference>
<dbReference type="OrthoDB" id="9179784at2"/>
<evidence type="ECO:0000313" key="3">
    <source>
        <dbReference type="Proteomes" id="UP000321248"/>
    </source>
</evidence>
<dbReference type="RefSeq" id="WP_147892469.1">
    <property type="nucleotide sequence ID" value="NZ_VRTS01000010.1"/>
</dbReference>
<evidence type="ECO:0000313" key="2">
    <source>
        <dbReference type="EMBL" id="TXK59855.1"/>
    </source>
</evidence>
<accession>A0A5C8KHA5</accession>
<dbReference type="GO" id="GO:0016757">
    <property type="term" value="F:glycosyltransferase activity"/>
    <property type="evidence" value="ECO:0007669"/>
    <property type="project" value="UniProtKB-KW"/>
</dbReference>
<dbReference type="InterPro" id="IPR001173">
    <property type="entry name" value="Glyco_trans_2-like"/>
</dbReference>
<dbReference type="AlphaFoldDB" id="A0A5C8KHA5"/>
<feature type="domain" description="Glycosyltransferase 2-like" evidence="1">
    <location>
        <begin position="224"/>
        <end position="349"/>
    </location>
</feature>
<dbReference type="PANTHER" id="PTHR43179">
    <property type="entry name" value="RHAMNOSYLTRANSFERASE WBBL"/>
    <property type="match status" value="1"/>
</dbReference>
<dbReference type="EMBL" id="VRTS01000010">
    <property type="protein sequence ID" value="TXK59855.1"/>
    <property type="molecule type" value="Genomic_DNA"/>
</dbReference>
<evidence type="ECO:0000259" key="1">
    <source>
        <dbReference type="Pfam" id="PF00535"/>
    </source>
</evidence>
<protein>
    <submittedName>
        <fullName evidence="2">Glycosyltransferase family 2 protein</fullName>
    </submittedName>
</protein>
<dbReference type="SUPFAM" id="SSF53448">
    <property type="entry name" value="Nucleotide-diphospho-sugar transferases"/>
    <property type="match status" value="2"/>
</dbReference>
<dbReference type="Proteomes" id="UP000321248">
    <property type="component" value="Unassembled WGS sequence"/>
</dbReference>
<reference evidence="2 3" key="1">
    <citation type="submission" date="2019-08" db="EMBL/GenBank/DDBJ databases">
        <authorList>
            <person name="Karlyshev A.V."/>
        </authorList>
    </citation>
    <scope>NUCLEOTIDE SEQUENCE [LARGE SCALE GENOMIC DNA]</scope>
    <source>
        <strain evidence="2 3">Alg18-2.2</strain>
    </source>
</reference>
<organism evidence="2 3">
    <name type="scientific">Alkalisalibacterium limincola</name>
    <dbReference type="NCBI Taxonomy" id="2699169"/>
    <lineage>
        <taxon>Bacteria</taxon>
        <taxon>Pseudomonadati</taxon>
        <taxon>Pseudomonadota</taxon>
        <taxon>Gammaproteobacteria</taxon>
        <taxon>Lysobacterales</taxon>
        <taxon>Lysobacteraceae</taxon>
        <taxon>Alkalisalibacterium</taxon>
    </lineage>
</organism>
<dbReference type="InterPro" id="IPR029044">
    <property type="entry name" value="Nucleotide-diphossugar_trans"/>
</dbReference>
<dbReference type="Gene3D" id="3.90.550.10">
    <property type="entry name" value="Spore Coat Polysaccharide Biosynthesis Protein SpsA, Chain A"/>
    <property type="match status" value="2"/>
</dbReference>
<dbReference type="PANTHER" id="PTHR43179:SF7">
    <property type="entry name" value="RHAMNOSYLTRANSFERASE WBBL"/>
    <property type="match status" value="1"/>
</dbReference>
<sequence>MAGTPVDMALVPGDGARIESDGRILASRRAASLVLALDGPLPTRALPGGWYWLGFTIQSEDATAVGATLSVSMRSGQVPGESFLLPEPDEEGRIGCLLMFPYEVHELRLVPSVQRGRYRIQGLGLSRLGKGRALASMLLGLSGKGWPDRPRWSVRASLGFLSALRSQGLGPATTALYRAYREQFVAVDRGYSAWVRYYDTLSGTDLQILAAQAEALAARGPLVSILLPVYDTPEAWLRSCIDSVLAQTYPRWELCICDDASPQAHVARVLEDYARRDARIKVVSREENGHISRASNSALELATGEFVALLDHDDELRPHALQTMVSALVDAPGARFAYSDEDKIDAEGNRFDPYFKPAWDRELVLGQNYLCHLSVVDTALVREVGGFRPGFEGSQDHDLFLRCTARLADGQILHVPKVLYHWRAIPGSTALGRGEKDYASEAGRRAVASYLEHNEPGAQVESLSHGHYRVLRPLPAPPPRVAIIIPTRDRVDLLRTCVESVLERTDYPAFEVIIVDNQSREPETLAYLDEVVGDARVRVLEHDQAFNYSAINNHAVSTTDADVVCLLNNDIEVIEAGWLAELVARAVRPGVGAVGAKLLYPDDTIQHAGVVLGVMGVANHAFTGFSRDYPGHGGRARVAQCYSAVTGACLVVTRERYLAVGGLDEALAVAFNDIDFCLRLRASGFVNQWSPFATLYHHESATRGSDVAPEKAARFLGEVRLMETRWEFEIGHDPAYNPNLTLDASDFGFAFPPRGLAAGEAGMSIGRRSVASPAQSR</sequence>
<comment type="caution">
    <text evidence="2">The sequence shown here is derived from an EMBL/GenBank/DDBJ whole genome shotgun (WGS) entry which is preliminary data.</text>
</comment>
<gene>
    <name evidence="2" type="ORF">FU658_13000</name>
</gene>
<dbReference type="CDD" id="cd04184">
    <property type="entry name" value="GT2_RfbC_Mx_like"/>
    <property type="match status" value="1"/>
</dbReference>
<proteinExistence type="predicted"/>